<comment type="caution">
    <text evidence="2">The sequence shown here is derived from an EMBL/GenBank/DDBJ whole genome shotgun (WGS) entry which is preliminary data.</text>
</comment>
<protein>
    <submittedName>
        <fullName evidence="2">Uncharacterized protein</fullName>
    </submittedName>
</protein>
<feature type="chain" id="PRO_5040914750" evidence="1">
    <location>
        <begin position="21"/>
        <end position="184"/>
    </location>
</feature>
<gene>
    <name evidence="2" type="ORF">IRJ41_018279</name>
</gene>
<reference evidence="2" key="1">
    <citation type="submission" date="2021-02" db="EMBL/GenBank/DDBJ databases">
        <title>Comparative genomics reveals that relaxation of natural selection precedes convergent phenotypic evolution of cavefish.</title>
        <authorList>
            <person name="Peng Z."/>
        </authorList>
    </citation>
    <scope>NUCLEOTIDE SEQUENCE</scope>
    <source>
        <tissue evidence="2">Muscle</tissue>
    </source>
</reference>
<feature type="signal peptide" evidence="1">
    <location>
        <begin position="1"/>
        <end position="20"/>
    </location>
</feature>
<evidence type="ECO:0000313" key="3">
    <source>
        <dbReference type="Proteomes" id="UP001059041"/>
    </source>
</evidence>
<dbReference type="EMBL" id="JAFHDT010000014">
    <property type="protein sequence ID" value="KAI7801059.1"/>
    <property type="molecule type" value="Genomic_DNA"/>
</dbReference>
<accession>A0A9W7TQJ3</accession>
<proteinExistence type="predicted"/>
<evidence type="ECO:0000313" key="2">
    <source>
        <dbReference type="EMBL" id="KAI7801059.1"/>
    </source>
</evidence>
<name>A0A9W7TQJ3_TRIRA</name>
<organism evidence="2 3">
    <name type="scientific">Triplophysa rosa</name>
    <name type="common">Cave loach</name>
    <dbReference type="NCBI Taxonomy" id="992332"/>
    <lineage>
        <taxon>Eukaryota</taxon>
        <taxon>Metazoa</taxon>
        <taxon>Chordata</taxon>
        <taxon>Craniata</taxon>
        <taxon>Vertebrata</taxon>
        <taxon>Euteleostomi</taxon>
        <taxon>Actinopterygii</taxon>
        <taxon>Neopterygii</taxon>
        <taxon>Teleostei</taxon>
        <taxon>Ostariophysi</taxon>
        <taxon>Cypriniformes</taxon>
        <taxon>Nemacheilidae</taxon>
        <taxon>Triplophysa</taxon>
    </lineage>
</organism>
<sequence length="184" mass="20820">MGGAKAFFVSLRTLVHFIIPFHLHVLNLQRFSASPPLERTSLMHEMELRQAVCLSLSSCPPPDTYITPLISQQEMEVGVERPSSLLSDILMKDRHRKVLHPNHPWIQPAGLIQERKVGQQDVKTKHARKMNGTPQKNAQVYNVAATLWRGSTPPQRTSTATHVDQRLTCFSAPCLRERAKDGHF</sequence>
<keyword evidence="1" id="KW-0732">Signal</keyword>
<evidence type="ECO:0000256" key="1">
    <source>
        <dbReference type="SAM" id="SignalP"/>
    </source>
</evidence>
<keyword evidence="3" id="KW-1185">Reference proteome</keyword>
<dbReference type="AlphaFoldDB" id="A0A9W7TQJ3"/>
<dbReference type="Proteomes" id="UP001059041">
    <property type="component" value="Linkage Group LG14"/>
</dbReference>